<keyword evidence="4" id="KW-1185">Reference proteome</keyword>
<gene>
    <name evidence="3" type="ORF">HHUB_2169</name>
</gene>
<reference evidence="4" key="1">
    <citation type="journal article" date="2016" name="Environ. Microbiol.">
        <title>The complete genome of a viable archaeum isolated from 123-million-year-old rock salt.</title>
        <authorList>
            <person name="Jaakkola S.T."/>
            <person name="Pfeiffer F."/>
            <person name="Ravantti J.J."/>
            <person name="Guo Q."/>
            <person name="Liu Y."/>
            <person name="Chen X."/>
            <person name="Ma H."/>
            <person name="Yang C."/>
            <person name="Oksanen H.M."/>
            <person name="Bamford D.H."/>
        </authorList>
    </citation>
    <scope>NUCLEOTIDE SEQUENCE</scope>
    <source>
        <strain evidence="4">JI20-1</strain>
    </source>
</reference>
<feature type="domain" description="DUF7979" evidence="2">
    <location>
        <begin position="128"/>
        <end position="196"/>
    </location>
</feature>
<evidence type="ECO:0000259" key="2">
    <source>
        <dbReference type="Pfam" id="PF25934"/>
    </source>
</evidence>
<organism evidence="3 4">
    <name type="scientific">Halobacterium hubeiense</name>
    <dbReference type="NCBI Taxonomy" id="1407499"/>
    <lineage>
        <taxon>Archaea</taxon>
        <taxon>Methanobacteriati</taxon>
        <taxon>Methanobacteriota</taxon>
        <taxon>Stenosarchaea group</taxon>
        <taxon>Halobacteria</taxon>
        <taxon>Halobacteriales</taxon>
        <taxon>Halobacteriaceae</taxon>
        <taxon>Halobacterium</taxon>
    </lineage>
</organism>
<dbReference type="AlphaFoldDB" id="A0A0U5ADW1"/>
<dbReference type="Pfam" id="PF25934">
    <property type="entry name" value="DUF7979"/>
    <property type="match status" value="2"/>
</dbReference>
<protein>
    <recommendedName>
        <fullName evidence="2">DUF7979 domain-containing protein</fullName>
    </recommendedName>
</protein>
<sequence>MRRELMVVLLVLLAGCSGLNGGAPSTQPTETTSVVPTTTSSPSNTTPTGATPSNTVIYTALSDTEQQAFDAAKQRATGFAPDSVRESPYVNRTYFPTDAKAVFQNHEFVQKNGSYYQLSWDAGPTLATYDIQVTEQQPSENASVVALENLSSEVREPVQKAIENGSYDTPFGKWDSLPESLSNADFVRANGTHYKLDVIAGDFWADEMRAEPVE</sequence>
<proteinExistence type="predicted"/>
<dbReference type="KEGG" id="hhb:Hhub_2169"/>
<feature type="domain" description="DUF7979" evidence="2">
    <location>
        <begin position="36"/>
        <end position="118"/>
    </location>
</feature>
<evidence type="ECO:0000313" key="4">
    <source>
        <dbReference type="Proteomes" id="UP000066737"/>
    </source>
</evidence>
<evidence type="ECO:0000313" key="3">
    <source>
        <dbReference type="EMBL" id="CQH55023.1"/>
    </source>
</evidence>
<feature type="region of interest" description="Disordered" evidence="1">
    <location>
        <begin position="20"/>
        <end position="53"/>
    </location>
</feature>
<dbReference type="Proteomes" id="UP000066737">
    <property type="component" value="Chromosome I"/>
</dbReference>
<name>A0A0U5ADW1_9EURY</name>
<evidence type="ECO:0000256" key="1">
    <source>
        <dbReference type="SAM" id="MobiDB-lite"/>
    </source>
</evidence>
<accession>A0A0U5ADW1</accession>
<dbReference type="InterPro" id="IPR058285">
    <property type="entry name" value="DUF7979"/>
</dbReference>
<dbReference type="EMBL" id="LN831302">
    <property type="protein sequence ID" value="CQH55023.1"/>
    <property type="molecule type" value="Genomic_DNA"/>
</dbReference>
<dbReference type="PROSITE" id="PS51257">
    <property type="entry name" value="PROKAR_LIPOPROTEIN"/>
    <property type="match status" value="1"/>
</dbReference>
<feature type="compositionally biased region" description="Low complexity" evidence="1">
    <location>
        <begin position="24"/>
        <end position="53"/>
    </location>
</feature>